<sequence length="108" mass="12226">MSGQSLLVSLKAMDSSIEHFWSDAGKLVNQYGGVLINDEFWVIEAEWLFQAYHLAGTNKPEFVFLGLQANNKRAFSLLSSSEHCPKFLIEMANAMLEAKQRRQQSRSS</sequence>
<dbReference type="AlphaFoldDB" id="A0A8J6UPR6"/>
<accession>A0A8J6UPR6</accession>
<reference evidence="1" key="1">
    <citation type="submission" date="2020-09" db="EMBL/GenBank/DDBJ databases">
        <title>A novel bacterium of genus Neiella, isolated from South China Sea.</title>
        <authorList>
            <person name="Huang H."/>
            <person name="Mo K."/>
            <person name="Hu Y."/>
        </authorList>
    </citation>
    <scope>NUCLEOTIDE SEQUENCE</scope>
    <source>
        <strain evidence="1">HB171785</strain>
    </source>
</reference>
<protein>
    <submittedName>
        <fullName evidence="1">Uncharacterized protein</fullName>
    </submittedName>
</protein>
<evidence type="ECO:0000313" key="1">
    <source>
        <dbReference type="EMBL" id="MBD1389282.1"/>
    </source>
</evidence>
<gene>
    <name evidence="1" type="ORF">IC617_07585</name>
</gene>
<dbReference type="RefSeq" id="WP_191144387.1">
    <property type="nucleotide sequence ID" value="NZ_JACXAF010000008.1"/>
</dbReference>
<organism evidence="1 2">
    <name type="scientific">Neiella litorisoli</name>
    <dbReference type="NCBI Taxonomy" id="2771431"/>
    <lineage>
        <taxon>Bacteria</taxon>
        <taxon>Pseudomonadati</taxon>
        <taxon>Pseudomonadota</taxon>
        <taxon>Gammaproteobacteria</taxon>
        <taxon>Alteromonadales</taxon>
        <taxon>Echinimonadaceae</taxon>
        <taxon>Neiella</taxon>
    </lineage>
</organism>
<comment type="caution">
    <text evidence="1">The sequence shown here is derived from an EMBL/GenBank/DDBJ whole genome shotgun (WGS) entry which is preliminary data.</text>
</comment>
<evidence type="ECO:0000313" key="2">
    <source>
        <dbReference type="Proteomes" id="UP000638014"/>
    </source>
</evidence>
<dbReference type="Proteomes" id="UP000638014">
    <property type="component" value="Unassembled WGS sequence"/>
</dbReference>
<name>A0A8J6UPR6_9GAMM</name>
<keyword evidence="2" id="KW-1185">Reference proteome</keyword>
<proteinExistence type="predicted"/>
<dbReference type="EMBL" id="JACXAF010000008">
    <property type="protein sequence ID" value="MBD1389282.1"/>
    <property type="molecule type" value="Genomic_DNA"/>
</dbReference>